<gene>
    <name evidence="5" type="primary">cysK</name>
    <name evidence="5" type="ordered locus">wcw_1144</name>
</gene>
<dbReference type="InterPro" id="IPR050214">
    <property type="entry name" value="Cys_Synth/Cystath_Beta-Synth"/>
</dbReference>
<dbReference type="OrthoDB" id="9808024at2"/>
<dbReference type="eggNOG" id="COG0031">
    <property type="taxonomic scope" value="Bacteria"/>
</dbReference>
<dbReference type="Gene3D" id="3.40.50.1100">
    <property type="match status" value="2"/>
</dbReference>
<feature type="domain" description="Tryptophan synthase beta chain-like PALP" evidence="4">
    <location>
        <begin position="5"/>
        <end position="301"/>
    </location>
</feature>
<dbReference type="STRING" id="716544.wcw_1144"/>
<keyword evidence="3" id="KW-0663">Pyridoxal phosphate</keyword>
<dbReference type="GO" id="GO:0044272">
    <property type="term" value="P:sulfur compound biosynthetic process"/>
    <property type="evidence" value="ECO:0007669"/>
    <property type="project" value="UniProtKB-ARBA"/>
</dbReference>
<dbReference type="SUPFAM" id="SSF53686">
    <property type="entry name" value="Tryptophan synthase beta subunit-like PLP-dependent enzymes"/>
    <property type="match status" value="1"/>
</dbReference>
<dbReference type="FunFam" id="3.40.50.1100:FF:000003">
    <property type="entry name" value="Cystathionine beta-synthase"/>
    <property type="match status" value="1"/>
</dbReference>
<dbReference type="InterPro" id="IPR036052">
    <property type="entry name" value="TrpB-like_PALP_sf"/>
</dbReference>
<name>D6YWJ0_WADCW</name>
<accession>D6YWJ0</accession>
<dbReference type="PANTHER" id="PTHR10314">
    <property type="entry name" value="CYSTATHIONINE BETA-SYNTHASE"/>
    <property type="match status" value="1"/>
</dbReference>
<protein>
    <submittedName>
        <fullName evidence="5">Cysteine synthase</fullName>
        <ecNumber evidence="5">4.2.1.22</ecNumber>
    </submittedName>
</protein>
<dbReference type="InterPro" id="IPR001926">
    <property type="entry name" value="TrpB-like_PALP"/>
</dbReference>
<dbReference type="GO" id="GO:0004122">
    <property type="term" value="F:cystathionine beta-synthase activity"/>
    <property type="evidence" value="ECO:0007669"/>
    <property type="project" value="UniProtKB-EC"/>
</dbReference>
<dbReference type="FunFam" id="3.40.50.1100:FF:000118">
    <property type="entry name" value="Related to CYS4-cystathionine beta-synthase"/>
    <property type="match status" value="1"/>
</dbReference>
<dbReference type="GO" id="GO:0009069">
    <property type="term" value="P:serine family amino acid metabolic process"/>
    <property type="evidence" value="ECO:0007669"/>
    <property type="project" value="UniProtKB-ARBA"/>
</dbReference>
<dbReference type="GO" id="GO:0006534">
    <property type="term" value="P:cysteine metabolic process"/>
    <property type="evidence" value="ECO:0007669"/>
    <property type="project" value="UniProtKB-ARBA"/>
</dbReference>
<comment type="cofactor">
    <cofactor evidence="1">
        <name>pyridoxal 5'-phosphate</name>
        <dbReference type="ChEBI" id="CHEBI:597326"/>
    </cofactor>
</comment>
<evidence type="ECO:0000313" key="5">
    <source>
        <dbReference type="EMBL" id="ADI38501.1"/>
    </source>
</evidence>
<dbReference type="KEGG" id="wch:wcw_1144"/>
<dbReference type="RefSeq" id="WP_013182214.1">
    <property type="nucleotide sequence ID" value="NC_014225.1"/>
</dbReference>
<dbReference type="EC" id="4.2.1.22" evidence="5"/>
<proteinExistence type="inferred from homology"/>
<dbReference type="CDD" id="cd01561">
    <property type="entry name" value="CBS_like"/>
    <property type="match status" value="1"/>
</dbReference>
<keyword evidence="5" id="KW-0456">Lyase</keyword>
<dbReference type="Proteomes" id="UP000001505">
    <property type="component" value="Chromosome"/>
</dbReference>
<evidence type="ECO:0000256" key="1">
    <source>
        <dbReference type="ARBA" id="ARBA00001933"/>
    </source>
</evidence>
<evidence type="ECO:0000256" key="2">
    <source>
        <dbReference type="ARBA" id="ARBA00007103"/>
    </source>
</evidence>
<comment type="similarity">
    <text evidence="2">Belongs to the cysteine synthase/cystathionine beta-synthase family.</text>
</comment>
<evidence type="ECO:0000313" key="6">
    <source>
        <dbReference type="Proteomes" id="UP000001505"/>
    </source>
</evidence>
<organism evidence="5 6">
    <name type="scientific">Waddlia chondrophila (strain ATCC VR-1470 / WSU 86-1044)</name>
    <dbReference type="NCBI Taxonomy" id="716544"/>
    <lineage>
        <taxon>Bacteria</taxon>
        <taxon>Pseudomonadati</taxon>
        <taxon>Chlamydiota</taxon>
        <taxon>Chlamydiia</taxon>
        <taxon>Parachlamydiales</taxon>
        <taxon>Waddliaceae</taxon>
        <taxon>Waddlia</taxon>
    </lineage>
</organism>
<evidence type="ECO:0000259" key="4">
    <source>
        <dbReference type="Pfam" id="PF00291"/>
    </source>
</evidence>
<dbReference type="AlphaFoldDB" id="D6YWJ0"/>
<dbReference type="EMBL" id="CP001928">
    <property type="protein sequence ID" value="ADI38501.1"/>
    <property type="molecule type" value="Genomic_DNA"/>
</dbReference>
<reference evidence="5 6" key="1">
    <citation type="journal article" date="2010" name="PLoS ONE">
        <title>The Waddlia genome: a window into chlamydial biology.</title>
        <authorList>
            <person name="Bertelli C."/>
            <person name="Collyn F."/>
            <person name="Croxatto A."/>
            <person name="Ruckert C."/>
            <person name="Polkinghorne A."/>
            <person name="Kebbi-Beghdadi C."/>
            <person name="Goesmann A."/>
            <person name="Vaughan L."/>
            <person name="Greub G."/>
        </authorList>
    </citation>
    <scope>NUCLEOTIDE SEQUENCE [LARGE SCALE GENOMIC DNA]</scope>
    <source>
        <strain evidence="6">ATCC VR-1470 / WSU 86-1044</strain>
    </source>
</reference>
<keyword evidence="6" id="KW-1185">Reference proteome</keyword>
<dbReference type="Pfam" id="PF00291">
    <property type="entry name" value="PALP"/>
    <property type="match status" value="1"/>
</dbReference>
<dbReference type="HOGENOM" id="CLU_021018_1_0_0"/>
<evidence type="ECO:0000256" key="3">
    <source>
        <dbReference type="ARBA" id="ARBA00022898"/>
    </source>
</evidence>
<sequence>MTTIADTIGSTPLVKLQKIVPVPHVSILVKLEFFNPGFSIKDRIVNHIISDAEKQGLLKPGGTIIENTSGNTGAAVAMLAAIKGYKAILTMPAKVSQEKQNSLKAYGAKIVVCPTEAAPDSPEHYVNVAKKLEKETPNSFRIDQYDNPKNSEAHYLTTGPEIWKQTQGKIDYFIASASTGGTISGIGRYLKERNPQIKVVMPDPIGSIYYPYFKTGAIPKNANCNYLLEGIGEDHLAKALDMSVVDDVIQVPDKGAFLTCRKLATDEGILAGGSSGANVWAALEIASKQTTPTTIVTIAPDAGVKYLSKIFNDEWMKEHVCNEI</sequence>